<evidence type="ECO:0000256" key="2">
    <source>
        <dbReference type="ARBA" id="ARBA00019841"/>
    </source>
</evidence>
<accession>A0A1W1YGZ4</accession>
<dbReference type="Gene3D" id="3.90.1640.30">
    <property type="match status" value="1"/>
</dbReference>
<keyword evidence="4" id="KW-0378">Hydrolase</keyword>
<keyword evidence="3" id="KW-0540">Nuclease</keyword>
<keyword evidence="5 10" id="KW-0269">Exonuclease</keyword>
<sequence>MTQKQGLSEIVARVLAARGVKEDEAARFLEPRLRDLMPDPSVLTDMDAAASRLADACGRGERVAIFGDYDVDGASSAALLWRYLKHFGIDARIYIPDRITEGYGPNPSAMRELADEASLVVTVDCGTAGIEAIEAGRKAGADIVVLDHHQAGVELPRANALVNPNRQDDVSGLGHLCAAGVVFMTLVAASRELRRRGRSNRDLPDILAWLDLVALGTVCDVVPLVGLNRAFVVQGVKMMHRQDNAGLAALARVARLSGPIEAHHLGFLLGPRINAGGRIGDAALGSRLLCLDEGAEADALADRLDALNQERQAMEQVMLREAEAAVLAEIGEGDAPAVLVTASADWHPGIVGLIAARLKERFRRPAFAIAFGPDGRGSGSGRSIPGVDIGRLIRLAVEEGLLVKGGGHQMAAGVTIDRSQLGDFRAFLLERAREKVEALSAGAALHLDGTVTAGGLQTELYRSIEAAGPFGQGHETPVFALAGHKITYASVVGNGHVKVSFQGKDGRTADGIAFKQAESEIGQRLLARGDRLVHLAGTLSLDRFRGKEAVRLRILDVAEAIG</sequence>
<organism evidence="10 11">
    <name type="scientific">Fulvimarina manganoxydans</name>
    <dbReference type="NCBI Taxonomy" id="937218"/>
    <lineage>
        <taxon>Bacteria</taxon>
        <taxon>Pseudomonadati</taxon>
        <taxon>Pseudomonadota</taxon>
        <taxon>Alphaproteobacteria</taxon>
        <taxon>Hyphomicrobiales</taxon>
        <taxon>Aurantimonadaceae</taxon>
        <taxon>Fulvimarina</taxon>
    </lineage>
</organism>
<keyword evidence="11" id="KW-1185">Reference proteome</keyword>
<dbReference type="Gene3D" id="3.10.310.30">
    <property type="match status" value="1"/>
</dbReference>
<dbReference type="InterPro" id="IPR038763">
    <property type="entry name" value="DHH_sf"/>
</dbReference>
<feature type="domain" description="RecJ OB" evidence="9">
    <location>
        <begin position="448"/>
        <end position="556"/>
    </location>
</feature>
<dbReference type="InterPro" id="IPR041122">
    <property type="entry name" value="RecJ_OB"/>
</dbReference>
<keyword evidence="6" id="KW-0175">Coiled coil</keyword>
<dbReference type="Pfam" id="PF02272">
    <property type="entry name" value="DHHA1"/>
    <property type="match status" value="1"/>
</dbReference>
<dbReference type="InterPro" id="IPR004610">
    <property type="entry name" value="RecJ"/>
</dbReference>
<name>A0A1W1YGZ4_9HYPH</name>
<dbReference type="SUPFAM" id="SSF64182">
    <property type="entry name" value="DHH phosphoesterases"/>
    <property type="match status" value="1"/>
</dbReference>
<dbReference type="NCBIfam" id="TIGR00644">
    <property type="entry name" value="recJ"/>
    <property type="match status" value="1"/>
</dbReference>
<dbReference type="STRING" id="937218.SAMN06297251_101260"/>
<gene>
    <name evidence="10" type="ORF">SAMN06297251_101260</name>
</gene>
<protein>
    <recommendedName>
        <fullName evidence="2">Single-stranded-DNA-specific exonuclease RecJ</fullName>
    </recommendedName>
</protein>
<dbReference type="InterPro" id="IPR003156">
    <property type="entry name" value="DHHA1_dom"/>
</dbReference>
<feature type="coiled-coil region" evidence="6">
    <location>
        <begin position="297"/>
        <end position="324"/>
    </location>
</feature>
<proteinExistence type="inferred from homology"/>
<evidence type="ECO:0000313" key="10">
    <source>
        <dbReference type="EMBL" id="SMC34998.1"/>
    </source>
</evidence>
<evidence type="ECO:0000259" key="7">
    <source>
        <dbReference type="Pfam" id="PF01368"/>
    </source>
</evidence>
<dbReference type="Proteomes" id="UP000192656">
    <property type="component" value="Unassembled WGS sequence"/>
</dbReference>
<dbReference type="GO" id="GO:0006310">
    <property type="term" value="P:DNA recombination"/>
    <property type="evidence" value="ECO:0007669"/>
    <property type="project" value="InterPro"/>
</dbReference>
<dbReference type="EMBL" id="FWXR01000001">
    <property type="protein sequence ID" value="SMC34998.1"/>
    <property type="molecule type" value="Genomic_DNA"/>
</dbReference>
<evidence type="ECO:0000313" key="11">
    <source>
        <dbReference type="Proteomes" id="UP000192656"/>
    </source>
</evidence>
<evidence type="ECO:0000256" key="5">
    <source>
        <dbReference type="ARBA" id="ARBA00022839"/>
    </source>
</evidence>
<dbReference type="GO" id="GO:0003676">
    <property type="term" value="F:nucleic acid binding"/>
    <property type="evidence" value="ECO:0007669"/>
    <property type="project" value="InterPro"/>
</dbReference>
<evidence type="ECO:0000256" key="1">
    <source>
        <dbReference type="ARBA" id="ARBA00005915"/>
    </source>
</evidence>
<dbReference type="Pfam" id="PF01368">
    <property type="entry name" value="DHH"/>
    <property type="match status" value="1"/>
</dbReference>
<reference evidence="10 11" key="1">
    <citation type="submission" date="2017-04" db="EMBL/GenBank/DDBJ databases">
        <authorList>
            <person name="Afonso C.L."/>
            <person name="Miller P.J."/>
            <person name="Scott M.A."/>
            <person name="Spackman E."/>
            <person name="Goraichik I."/>
            <person name="Dimitrov K.M."/>
            <person name="Suarez D.L."/>
            <person name="Swayne D.E."/>
        </authorList>
    </citation>
    <scope>NUCLEOTIDE SEQUENCE [LARGE SCALE GENOMIC DNA]</scope>
    <source>
        <strain evidence="10 11">CGMCC 1.10972</strain>
    </source>
</reference>
<dbReference type="InterPro" id="IPR051673">
    <property type="entry name" value="SSDNA_exonuclease_RecJ"/>
</dbReference>
<evidence type="ECO:0000259" key="8">
    <source>
        <dbReference type="Pfam" id="PF02272"/>
    </source>
</evidence>
<dbReference type="Pfam" id="PF17768">
    <property type="entry name" value="RecJ_OB"/>
    <property type="match status" value="1"/>
</dbReference>
<dbReference type="InterPro" id="IPR001667">
    <property type="entry name" value="DDH_dom"/>
</dbReference>
<feature type="domain" description="DHHA1" evidence="8">
    <location>
        <begin position="338"/>
        <end position="432"/>
    </location>
</feature>
<dbReference type="PANTHER" id="PTHR30255">
    <property type="entry name" value="SINGLE-STRANDED-DNA-SPECIFIC EXONUCLEASE RECJ"/>
    <property type="match status" value="1"/>
</dbReference>
<evidence type="ECO:0000259" key="9">
    <source>
        <dbReference type="Pfam" id="PF17768"/>
    </source>
</evidence>
<dbReference type="GO" id="GO:0006281">
    <property type="term" value="P:DNA repair"/>
    <property type="evidence" value="ECO:0007669"/>
    <property type="project" value="InterPro"/>
</dbReference>
<dbReference type="PANTHER" id="PTHR30255:SF2">
    <property type="entry name" value="SINGLE-STRANDED-DNA-SPECIFIC EXONUCLEASE RECJ"/>
    <property type="match status" value="1"/>
</dbReference>
<evidence type="ECO:0000256" key="4">
    <source>
        <dbReference type="ARBA" id="ARBA00022801"/>
    </source>
</evidence>
<comment type="similarity">
    <text evidence="1">Belongs to the RecJ family.</text>
</comment>
<feature type="domain" description="DDH" evidence="7">
    <location>
        <begin position="62"/>
        <end position="217"/>
    </location>
</feature>
<evidence type="ECO:0000256" key="6">
    <source>
        <dbReference type="SAM" id="Coils"/>
    </source>
</evidence>
<dbReference type="GO" id="GO:0008409">
    <property type="term" value="F:5'-3' exonuclease activity"/>
    <property type="evidence" value="ECO:0007669"/>
    <property type="project" value="InterPro"/>
</dbReference>
<evidence type="ECO:0000256" key="3">
    <source>
        <dbReference type="ARBA" id="ARBA00022722"/>
    </source>
</evidence>
<dbReference type="AlphaFoldDB" id="A0A1W1YGZ4"/>